<gene>
    <name evidence="1" type="ORF">SAMN05444417_1484</name>
</gene>
<dbReference type="InterPro" id="IPR042233">
    <property type="entry name" value="Cell_div_ZapA_N"/>
</dbReference>
<sequence length="134" mass="14246">MMPHVDVEIGGRTFEVACQDGEEPYLRAAAAMLDTEAQVLLAQTGRVPEARMLLMAGLMLADRTAGVDDQLREASDRMAALQARIDELEARPDPEPERIEVEVMPAGLEEAMAALADEAEAVAGALEDARGGAA</sequence>
<keyword evidence="1" id="KW-0131">Cell cycle</keyword>
<organism evidence="1 2">
    <name type="scientific">Wenxinia saemankumensis</name>
    <dbReference type="NCBI Taxonomy" id="1447782"/>
    <lineage>
        <taxon>Bacteria</taxon>
        <taxon>Pseudomonadati</taxon>
        <taxon>Pseudomonadota</taxon>
        <taxon>Alphaproteobacteria</taxon>
        <taxon>Rhodobacterales</taxon>
        <taxon>Roseobacteraceae</taxon>
        <taxon>Wenxinia</taxon>
    </lineage>
</organism>
<proteinExistence type="predicted"/>
<name>A0A1M6D232_9RHOB</name>
<evidence type="ECO:0000313" key="1">
    <source>
        <dbReference type="EMBL" id="SHI67345.1"/>
    </source>
</evidence>
<dbReference type="Proteomes" id="UP000184292">
    <property type="component" value="Unassembled WGS sequence"/>
</dbReference>
<dbReference type="STRING" id="1447782.SAMN05444417_1484"/>
<dbReference type="GO" id="GO:0051301">
    <property type="term" value="P:cell division"/>
    <property type="evidence" value="ECO:0007669"/>
    <property type="project" value="UniProtKB-KW"/>
</dbReference>
<keyword evidence="2" id="KW-1185">Reference proteome</keyword>
<dbReference type="InterPro" id="IPR036192">
    <property type="entry name" value="Cell_div_ZapA-like_sf"/>
</dbReference>
<keyword evidence="1" id="KW-0132">Cell division</keyword>
<dbReference type="Gene3D" id="3.30.160.880">
    <property type="entry name" value="Cell division protein ZapA protomer, N-terminal domain"/>
    <property type="match status" value="1"/>
</dbReference>
<dbReference type="EMBL" id="FQYO01000002">
    <property type="protein sequence ID" value="SHI67345.1"/>
    <property type="molecule type" value="Genomic_DNA"/>
</dbReference>
<evidence type="ECO:0000313" key="2">
    <source>
        <dbReference type="Proteomes" id="UP000184292"/>
    </source>
</evidence>
<protein>
    <submittedName>
        <fullName evidence="1">Cell division protein ZapA</fullName>
    </submittedName>
</protein>
<accession>A0A1M6D232</accession>
<dbReference type="SUPFAM" id="SSF102829">
    <property type="entry name" value="Cell division protein ZapA-like"/>
    <property type="match status" value="1"/>
</dbReference>
<reference evidence="1 2" key="1">
    <citation type="submission" date="2016-11" db="EMBL/GenBank/DDBJ databases">
        <authorList>
            <person name="Jaros S."/>
            <person name="Januszkiewicz K."/>
            <person name="Wedrychowicz H."/>
        </authorList>
    </citation>
    <scope>NUCLEOTIDE SEQUENCE [LARGE SCALE GENOMIC DNA]</scope>
    <source>
        <strain evidence="1 2">DSM 100565</strain>
    </source>
</reference>
<dbReference type="Pfam" id="PF05164">
    <property type="entry name" value="ZapA"/>
    <property type="match status" value="1"/>
</dbReference>
<dbReference type="AlphaFoldDB" id="A0A1M6D232"/>
<dbReference type="InterPro" id="IPR007838">
    <property type="entry name" value="Cell_div_ZapA-like"/>
</dbReference>